<dbReference type="GO" id="GO:0002088">
    <property type="term" value="P:lens development in camera-type eye"/>
    <property type="evidence" value="ECO:0007669"/>
    <property type="project" value="TreeGrafter"/>
</dbReference>
<keyword evidence="7" id="KW-1185">Reference proteome</keyword>
<dbReference type="PROSITE" id="PS50915">
    <property type="entry name" value="CRYSTALLIN_BETA_GAMMA"/>
    <property type="match status" value="1"/>
</dbReference>
<reference evidence="6" key="2">
    <citation type="submission" date="2025-08" db="UniProtKB">
        <authorList>
            <consortium name="Ensembl"/>
        </authorList>
    </citation>
    <scope>IDENTIFICATION</scope>
</reference>
<evidence type="ECO:0000256" key="2">
    <source>
        <dbReference type="ARBA" id="ARBA00009646"/>
    </source>
</evidence>
<proteinExistence type="inferred from homology"/>
<dbReference type="SUPFAM" id="SSF49695">
    <property type="entry name" value="gamma-Crystallin-like"/>
    <property type="match status" value="1"/>
</dbReference>
<feature type="domain" description="Beta/gamma crystallin 'Greek key'" evidence="5">
    <location>
        <begin position="52"/>
        <end position="94"/>
    </location>
</feature>
<dbReference type="GO" id="GO:0007601">
    <property type="term" value="P:visual perception"/>
    <property type="evidence" value="ECO:0007669"/>
    <property type="project" value="TreeGrafter"/>
</dbReference>
<comment type="function">
    <text evidence="1">Crystallins are the dominant structural components of the vertebrate eye lens.</text>
</comment>
<gene>
    <name evidence="6" type="primary">LOC114769670</name>
</gene>
<dbReference type="SMART" id="SM00247">
    <property type="entry name" value="XTALbg"/>
    <property type="match status" value="1"/>
</dbReference>
<keyword evidence="4" id="KW-0677">Repeat</keyword>
<evidence type="ECO:0000256" key="4">
    <source>
        <dbReference type="ARBA" id="ARBA00022737"/>
    </source>
</evidence>
<dbReference type="PRINTS" id="PR01367">
    <property type="entry name" value="BGCRYSTALLIN"/>
</dbReference>
<dbReference type="PANTHER" id="PTHR11818">
    <property type="entry name" value="BETA/GAMMA CRYSTALLIN"/>
    <property type="match status" value="1"/>
</dbReference>
<dbReference type="AlphaFoldDB" id="A0AAY4B4Z8"/>
<dbReference type="InterPro" id="IPR011024">
    <property type="entry name" value="G_crystallin-like"/>
</dbReference>
<name>A0AAY4B4Z8_9TELE</name>
<evidence type="ECO:0000259" key="5">
    <source>
        <dbReference type="PROSITE" id="PS50915"/>
    </source>
</evidence>
<dbReference type="FunFam" id="2.60.20.10:FF:000001">
    <property type="entry name" value="Crystallin gamma S"/>
    <property type="match status" value="1"/>
</dbReference>
<dbReference type="Proteomes" id="UP000694580">
    <property type="component" value="Chromosome 2"/>
</dbReference>
<protein>
    <recommendedName>
        <fullName evidence="5">Beta/gamma crystallin 'Greek key' domain-containing protein</fullName>
    </recommendedName>
</protein>
<dbReference type="Gene3D" id="2.60.20.10">
    <property type="entry name" value="Crystallins"/>
    <property type="match status" value="1"/>
</dbReference>
<keyword evidence="3" id="KW-0273">Eye lens protein</keyword>
<dbReference type="Pfam" id="PF00030">
    <property type="entry name" value="Crystall"/>
    <property type="match status" value="1"/>
</dbReference>
<accession>A0AAY4B4Z8</accession>
<dbReference type="GO" id="GO:0005212">
    <property type="term" value="F:structural constituent of eye lens"/>
    <property type="evidence" value="ECO:0007669"/>
    <property type="project" value="UniProtKB-KW"/>
</dbReference>
<dbReference type="Ensembl" id="ENSDCDT00010017043.1">
    <property type="protein sequence ID" value="ENSDCDP00010016058.1"/>
    <property type="gene ID" value="ENSDCDG00010007396.1"/>
</dbReference>
<evidence type="ECO:0000256" key="1">
    <source>
        <dbReference type="ARBA" id="ARBA00003689"/>
    </source>
</evidence>
<evidence type="ECO:0000313" key="7">
    <source>
        <dbReference type="Proteomes" id="UP000694580"/>
    </source>
</evidence>
<dbReference type="GeneTree" id="ENSGT00940000163149"/>
<organism evidence="6 7">
    <name type="scientific">Denticeps clupeoides</name>
    <name type="common">denticle herring</name>
    <dbReference type="NCBI Taxonomy" id="299321"/>
    <lineage>
        <taxon>Eukaryota</taxon>
        <taxon>Metazoa</taxon>
        <taxon>Chordata</taxon>
        <taxon>Craniata</taxon>
        <taxon>Vertebrata</taxon>
        <taxon>Euteleostomi</taxon>
        <taxon>Actinopterygii</taxon>
        <taxon>Neopterygii</taxon>
        <taxon>Teleostei</taxon>
        <taxon>Clupei</taxon>
        <taxon>Clupeiformes</taxon>
        <taxon>Denticipitoidei</taxon>
        <taxon>Denticipitidae</taxon>
        <taxon>Denticeps</taxon>
    </lineage>
</organism>
<dbReference type="PANTHER" id="PTHR11818:SF119">
    <property type="entry name" value="GAMMA-CRYSTALLIN D"/>
    <property type="match status" value="1"/>
</dbReference>
<evidence type="ECO:0000313" key="6">
    <source>
        <dbReference type="Ensembl" id="ENSDCDP00010016058.1"/>
    </source>
</evidence>
<comment type="similarity">
    <text evidence="2">Belongs to the beta/gamma-crystallin family.</text>
</comment>
<evidence type="ECO:0000256" key="3">
    <source>
        <dbReference type="ARBA" id="ARBA00022613"/>
    </source>
</evidence>
<reference evidence="6" key="3">
    <citation type="submission" date="2025-09" db="UniProtKB">
        <authorList>
            <consortium name="Ensembl"/>
        </authorList>
    </citation>
    <scope>IDENTIFICATION</scope>
</reference>
<sequence>MSKTTSPTNMNMGRITFYEDRNFMGRSWDCMGDCPDMHSYLSRCHSCRVHSGCFMVYDQANYMGNAYFMRRGEYGDYMNMFGWSSYIRSCRMIPMVKMSKSLYL</sequence>
<reference evidence="6 7" key="1">
    <citation type="submission" date="2020-06" db="EMBL/GenBank/DDBJ databases">
        <authorList>
            <consortium name="Wellcome Sanger Institute Data Sharing"/>
        </authorList>
    </citation>
    <scope>NUCLEOTIDE SEQUENCE [LARGE SCALE GENOMIC DNA]</scope>
</reference>
<dbReference type="InterPro" id="IPR001064">
    <property type="entry name" value="Beta/gamma_crystallin"/>
</dbReference>
<dbReference type="InterPro" id="IPR050252">
    <property type="entry name" value="Beta/Gamma-Crystallin"/>
</dbReference>